<keyword evidence="1" id="KW-1133">Transmembrane helix</keyword>
<dbReference type="EMBL" id="BMPI01000008">
    <property type="protein sequence ID" value="GGM18768.1"/>
    <property type="molecule type" value="Genomic_DNA"/>
</dbReference>
<evidence type="ECO:0000313" key="2">
    <source>
        <dbReference type="EMBL" id="GGM18768.1"/>
    </source>
</evidence>
<comment type="caution">
    <text evidence="2">The sequence shown here is derived from an EMBL/GenBank/DDBJ whole genome shotgun (WGS) entry which is preliminary data.</text>
</comment>
<keyword evidence="1" id="KW-0812">Transmembrane</keyword>
<feature type="transmembrane region" description="Helical" evidence="1">
    <location>
        <begin position="6"/>
        <end position="24"/>
    </location>
</feature>
<proteinExistence type="predicted"/>
<dbReference type="AlphaFoldDB" id="A0A917TDF9"/>
<evidence type="ECO:0008006" key="4">
    <source>
        <dbReference type="Google" id="ProtNLM"/>
    </source>
</evidence>
<keyword evidence="1" id="KW-0472">Membrane</keyword>
<protein>
    <recommendedName>
        <fullName evidence="4">DUF2550 family protein</fullName>
    </recommendedName>
</protein>
<keyword evidence="3" id="KW-1185">Reference proteome</keyword>
<gene>
    <name evidence="2" type="ORF">GCM10007977_020050</name>
</gene>
<dbReference type="InterPro" id="IPR019675">
    <property type="entry name" value="DUF2550"/>
</dbReference>
<name>A0A917TDF9_9ACTN</name>
<dbReference type="Proteomes" id="UP000642070">
    <property type="component" value="Unassembled WGS sequence"/>
</dbReference>
<accession>A0A917TDF9</accession>
<reference evidence="2" key="2">
    <citation type="submission" date="2020-09" db="EMBL/GenBank/DDBJ databases">
        <authorList>
            <person name="Sun Q."/>
            <person name="Ohkuma M."/>
        </authorList>
    </citation>
    <scope>NUCLEOTIDE SEQUENCE</scope>
    <source>
        <strain evidence="2">JCM 19831</strain>
    </source>
</reference>
<organism evidence="2 3">
    <name type="scientific">Dactylosporangium sucinum</name>
    <dbReference type="NCBI Taxonomy" id="1424081"/>
    <lineage>
        <taxon>Bacteria</taxon>
        <taxon>Bacillati</taxon>
        <taxon>Actinomycetota</taxon>
        <taxon>Actinomycetes</taxon>
        <taxon>Micromonosporales</taxon>
        <taxon>Micromonosporaceae</taxon>
        <taxon>Dactylosporangium</taxon>
    </lineage>
</organism>
<dbReference type="Pfam" id="PF10739">
    <property type="entry name" value="DUF2550"/>
    <property type="match status" value="1"/>
</dbReference>
<reference evidence="2" key="1">
    <citation type="journal article" date="2014" name="Int. J. Syst. Evol. Microbiol.">
        <title>Complete genome sequence of Corynebacterium casei LMG S-19264T (=DSM 44701T), isolated from a smear-ripened cheese.</title>
        <authorList>
            <consortium name="US DOE Joint Genome Institute (JGI-PGF)"/>
            <person name="Walter F."/>
            <person name="Albersmeier A."/>
            <person name="Kalinowski J."/>
            <person name="Ruckert C."/>
        </authorList>
    </citation>
    <scope>NUCLEOTIDE SEQUENCE</scope>
    <source>
        <strain evidence="2">JCM 19831</strain>
    </source>
</reference>
<evidence type="ECO:0000256" key="1">
    <source>
        <dbReference type="SAM" id="Phobius"/>
    </source>
</evidence>
<sequence length="152" mass="16935">MVRIVEGIGIAVLILLAALALLFVRRVAIARRGGTIELGVRLSTMVPGRGWSAGLARFAGDDLRWYRIFSFWPGPRRVLSRRGLSVDRRRTPDPAELLVLPPDWVIVRCVSRQAPVEIAMAERALTGFLSWVEAAPPGESTPETRPYRYRTG</sequence>
<evidence type="ECO:0000313" key="3">
    <source>
        <dbReference type="Proteomes" id="UP000642070"/>
    </source>
</evidence>